<keyword evidence="7 11" id="KW-0408">Iron</keyword>
<name>A0ABU0R4I4_9MICO</name>
<reference evidence="14 15" key="1">
    <citation type="submission" date="2023-07" db="EMBL/GenBank/DDBJ databases">
        <title>Comparative genomics of wheat-associated soil bacteria to identify genetic determinants of phenazine resistance.</title>
        <authorList>
            <person name="Mouncey N."/>
        </authorList>
    </citation>
    <scope>NUCLEOTIDE SEQUENCE [LARGE SCALE GENOMIC DNA]</scope>
    <source>
        <strain evidence="14 15">V3I3</strain>
    </source>
</reference>
<dbReference type="Pfam" id="PF03313">
    <property type="entry name" value="SDH_alpha"/>
    <property type="match status" value="1"/>
</dbReference>
<keyword evidence="8 11" id="KW-0411">Iron-sulfur</keyword>
<comment type="pathway">
    <text evidence="2">Carbohydrate biosynthesis; gluconeogenesis.</text>
</comment>
<evidence type="ECO:0000256" key="10">
    <source>
        <dbReference type="ARBA" id="ARBA00049406"/>
    </source>
</evidence>
<dbReference type="InterPro" id="IPR005131">
    <property type="entry name" value="Ser_deHydtase_bsu"/>
</dbReference>
<dbReference type="PANTHER" id="PTHR30182">
    <property type="entry name" value="L-SERINE DEHYDRATASE"/>
    <property type="match status" value="1"/>
</dbReference>
<evidence type="ECO:0000259" key="13">
    <source>
        <dbReference type="Pfam" id="PF03315"/>
    </source>
</evidence>
<accession>A0ABU0R4I4</accession>
<evidence type="ECO:0000256" key="6">
    <source>
        <dbReference type="ARBA" id="ARBA00022723"/>
    </source>
</evidence>
<keyword evidence="6 11" id="KW-0479">Metal-binding</keyword>
<dbReference type="InterPro" id="IPR004644">
    <property type="entry name" value="Fe-S_L-Ser_mono"/>
</dbReference>
<dbReference type="InterPro" id="IPR051318">
    <property type="entry name" value="Fe-S_L-Ser"/>
</dbReference>
<keyword evidence="5 11" id="KW-0004">4Fe-4S</keyword>
<comment type="catalytic activity">
    <reaction evidence="10 11">
        <text>L-serine = pyruvate + NH4(+)</text>
        <dbReference type="Rhea" id="RHEA:19169"/>
        <dbReference type="ChEBI" id="CHEBI:15361"/>
        <dbReference type="ChEBI" id="CHEBI:28938"/>
        <dbReference type="ChEBI" id="CHEBI:33384"/>
        <dbReference type="EC" id="4.3.1.17"/>
    </reaction>
</comment>
<dbReference type="Proteomes" id="UP001239083">
    <property type="component" value="Unassembled WGS sequence"/>
</dbReference>
<evidence type="ECO:0000256" key="5">
    <source>
        <dbReference type="ARBA" id="ARBA00022485"/>
    </source>
</evidence>
<evidence type="ECO:0000256" key="9">
    <source>
        <dbReference type="ARBA" id="ARBA00023239"/>
    </source>
</evidence>
<comment type="caution">
    <text evidence="14">The sequence shown here is derived from an EMBL/GenBank/DDBJ whole genome shotgun (WGS) entry which is preliminary data.</text>
</comment>
<proteinExistence type="inferred from homology"/>
<evidence type="ECO:0000256" key="3">
    <source>
        <dbReference type="ARBA" id="ARBA00008636"/>
    </source>
</evidence>
<gene>
    <name evidence="14" type="ORF">QFZ26_000535</name>
</gene>
<evidence type="ECO:0000256" key="11">
    <source>
        <dbReference type="RuleBase" id="RU366059"/>
    </source>
</evidence>
<evidence type="ECO:0000256" key="8">
    <source>
        <dbReference type="ARBA" id="ARBA00023014"/>
    </source>
</evidence>
<dbReference type="InterPro" id="IPR029009">
    <property type="entry name" value="ASB_dom_sf"/>
</dbReference>
<dbReference type="EMBL" id="JAUSYY010000001">
    <property type="protein sequence ID" value="MDQ0892980.1"/>
    <property type="molecule type" value="Genomic_DNA"/>
</dbReference>
<keyword evidence="9 11" id="KW-0456">Lyase</keyword>
<organism evidence="14 15">
    <name type="scientific">Agromyces ramosus</name>
    <dbReference type="NCBI Taxonomy" id="33879"/>
    <lineage>
        <taxon>Bacteria</taxon>
        <taxon>Bacillati</taxon>
        <taxon>Actinomycetota</taxon>
        <taxon>Actinomycetes</taxon>
        <taxon>Micrococcales</taxon>
        <taxon>Microbacteriaceae</taxon>
        <taxon>Agromyces</taxon>
    </lineage>
</organism>
<evidence type="ECO:0000256" key="7">
    <source>
        <dbReference type="ARBA" id="ARBA00023004"/>
    </source>
</evidence>
<evidence type="ECO:0000259" key="12">
    <source>
        <dbReference type="Pfam" id="PF03313"/>
    </source>
</evidence>
<dbReference type="EC" id="4.3.1.17" evidence="11"/>
<dbReference type="RefSeq" id="WP_307039030.1">
    <property type="nucleotide sequence ID" value="NZ_JAUSYY010000001.1"/>
</dbReference>
<comment type="similarity">
    <text evidence="3 11">Belongs to the iron-sulfur dependent L-serine dehydratase family.</text>
</comment>
<dbReference type="PANTHER" id="PTHR30182:SF1">
    <property type="entry name" value="L-SERINE DEHYDRATASE 1"/>
    <property type="match status" value="1"/>
</dbReference>
<keyword evidence="4 11" id="KW-0312">Gluconeogenesis</keyword>
<dbReference type="NCBIfam" id="TIGR00720">
    <property type="entry name" value="sda_mono"/>
    <property type="match status" value="1"/>
</dbReference>
<dbReference type="SUPFAM" id="SSF143548">
    <property type="entry name" value="Serine metabolism enzymes domain"/>
    <property type="match status" value="1"/>
</dbReference>
<dbReference type="InterPro" id="IPR005130">
    <property type="entry name" value="Ser_deHydtase-like_asu"/>
</dbReference>
<feature type="domain" description="Serine dehydratase beta chain" evidence="13">
    <location>
        <begin position="6"/>
        <end position="158"/>
    </location>
</feature>
<evidence type="ECO:0000313" key="14">
    <source>
        <dbReference type="EMBL" id="MDQ0892980.1"/>
    </source>
</evidence>
<evidence type="ECO:0000256" key="2">
    <source>
        <dbReference type="ARBA" id="ARBA00004742"/>
    </source>
</evidence>
<dbReference type="GO" id="GO:0003941">
    <property type="term" value="F:L-serine ammonia-lyase activity"/>
    <property type="evidence" value="ECO:0007669"/>
    <property type="project" value="UniProtKB-EC"/>
</dbReference>
<dbReference type="Pfam" id="PF03315">
    <property type="entry name" value="SDH_beta"/>
    <property type="match status" value="1"/>
</dbReference>
<dbReference type="Gene3D" id="3.30.1330.90">
    <property type="entry name" value="D-3-phosphoglycerate dehydrogenase, domain 3"/>
    <property type="match status" value="1"/>
</dbReference>
<evidence type="ECO:0000313" key="15">
    <source>
        <dbReference type="Proteomes" id="UP001239083"/>
    </source>
</evidence>
<feature type="domain" description="Serine dehydratase-like alpha subunit" evidence="12">
    <location>
        <begin position="189"/>
        <end position="456"/>
    </location>
</feature>
<sequence length="462" mass="48269">MTAFVSALDLFSIGIGPSSSHTVGPMRAARAFAERLDDSGVLDGVTRITCSLYGSLGATGLGHGTPDAIVAGLAGLRPDDCDPDEVRAAWTRLGDGTDVLVAGRHTITMAQSDLSLEPRTRLPGHPNAMTLQAWADGEVLPVAEETYYSVGGGFIRREGDAPEDSEALRHPLPYSNAAELLELCDEHGVSFCDVARFNEVAVHGEEGIDSGLDAIWAAMATCVENGLATGGTLPGGLRVKRRAPEVRRRLEEYDHDEQRSGQQHRDTSTEWLHAFALAVNEENASGGRVVTAPTNGAAGIIPAVGHYYLRFVPGADAAGIRRFLLTAAAIASLVKKNASISGAEGGCQAEVGSACAMAAGALCAVLGGTPRQIENAAEIAMEHHLGLTCDPVGGLVQVPCIERNAIAASTAVSAARLALHGDGTHLVSLDTVIETMRQTGLDMMTKYKETSEGGLAVNVIEC</sequence>
<protein>
    <recommendedName>
        <fullName evidence="11">L-serine dehydratase</fullName>
        <ecNumber evidence="11">4.3.1.17</ecNumber>
    </recommendedName>
</protein>
<evidence type="ECO:0000256" key="4">
    <source>
        <dbReference type="ARBA" id="ARBA00022432"/>
    </source>
</evidence>
<comment type="cofactor">
    <cofactor evidence="1 11">
        <name>[4Fe-4S] cluster</name>
        <dbReference type="ChEBI" id="CHEBI:49883"/>
    </cofactor>
</comment>
<evidence type="ECO:0000256" key="1">
    <source>
        <dbReference type="ARBA" id="ARBA00001966"/>
    </source>
</evidence>
<keyword evidence="15" id="KW-1185">Reference proteome</keyword>